<feature type="domain" description="Reverse transcriptase zinc-binding" evidence="2">
    <location>
        <begin position="374"/>
        <end position="453"/>
    </location>
</feature>
<dbReference type="PANTHER" id="PTHR33710">
    <property type="entry name" value="BNAC02G09200D PROTEIN"/>
    <property type="match status" value="1"/>
</dbReference>
<dbReference type="InterPro" id="IPR005135">
    <property type="entry name" value="Endo/exonuclease/phosphatase"/>
</dbReference>
<gene>
    <name evidence="3" type="ORF">Cgig2_006995</name>
</gene>
<dbReference type="PANTHER" id="PTHR33710:SF64">
    <property type="entry name" value="ENDONUCLEASE_EXONUCLEASE_PHOSPHATASE DOMAIN-CONTAINING PROTEIN"/>
    <property type="match status" value="1"/>
</dbReference>
<reference evidence="3" key="1">
    <citation type="submission" date="2022-04" db="EMBL/GenBank/DDBJ databases">
        <title>Carnegiea gigantea Genome sequencing and assembly v2.</title>
        <authorList>
            <person name="Copetti D."/>
            <person name="Sanderson M.J."/>
            <person name="Burquez A."/>
            <person name="Wojciechowski M.F."/>
        </authorList>
    </citation>
    <scope>NUCLEOTIDE SEQUENCE</scope>
    <source>
        <strain evidence="3">SGP5-SGP5p</strain>
        <tissue evidence="3">Aerial part</tissue>
    </source>
</reference>
<keyword evidence="4" id="KW-1185">Reference proteome</keyword>
<evidence type="ECO:0008006" key="5">
    <source>
        <dbReference type="Google" id="ProtNLM"/>
    </source>
</evidence>
<dbReference type="Proteomes" id="UP001153076">
    <property type="component" value="Unassembled WGS sequence"/>
</dbReference>
<dbReference type="AlphaFoldDB" id="A0A9Q1K9W8"/>
<protein>
    <recommendedName>
        <fullName evidence="5">Reverse transcriptase zinc-binding domain-containing protein</fullName>
    </recommendedName>
</protein>
<proteinExistence type="predicted"/>
<organism evidence="3 4">
    <name type="scientific">Carnegiea gigantea</name>
    <dbReference type="NCBI Taxonomy" id="171969"/>
    <lineage>
        <taxon>Eukaryota</taxon>
        <taxon>Viridiplantae</taxon>
        <taxon>Streptophyta</taxon>
        <taxon>Embryophyta</taxon>
        <taxon>Tracheophyta</taxon>
        <taxon>Spermatophyta</taxon>
        <taxon>Magnoliopsida</taxon>
        <taxon>eudicotyledons</taxon>
        <taxon>Gunneridae</taxon>
        <taxon>Pentapetalae</taxon>
        <taxon>Caryophyllales</taxon>
        <taxon>Cactineae</taxon>
        <taxon>Cactaceae</taxon>
        <taxon>Cactoideae</taxon>
        <taxon>Echinocereeae</taxon>
        <taxon>Carnegiea</taxon>
    </lineage>
</organism>
<dbReference type="Gene3D" id="3.60.10.10">
    <property type="entry name" value="Endonuclease/exonuclease/phosphatase"/>
    <property type="match status" value="1"/>
</dbReference>
<dbReference type="Pfam" id="PF13966">
    <property type="entry name" value="zf-RVT"/>
    <property type="match status" value="1"/>
</dbReference>
<dbReference type="Pfam" id="PF03372">
    <property type="entry name" value="Exo_endo_phos"/>
    <property type="match status" value="1"/>
</dbReference>
<name>A0A9Q1K9W8_9CARY</name>
<dbReference type="InterPro" id="IPR026960">
    <property type="entry name" value="RVT-Znf"/>
</dbReference>
<comment type="caution">
    <text evidence="3">The sequence shown here is derived from an EMBL/GenBank/DDBJ whole genome shotgun (WGS) entry which is preliminary data.</text>
</comment>
<evidence type="ECO:0000259" key="2">
    <source>
        <dbReference type="Pfam" id="PF13966"/>
    </source>
</evidence>
<feature type="domain" description="Endonuclease/exonuclease/phosphatase" evidence="1">
    <location>
        <begin position="34"/>
        <end position="175"/>
    </location>
</feature>
<dbReference type="GO" id="GO:0003824">
    <property type="term" value="F:catalytic activity"/>
    <property type="evidence" value="ECO:0007669"/>
    <property type="project" value="InterPro"/>
</dbReference>
<evidence type="ECO:0000313" key="4">
    <source>
        <dbReference type="Proteomes" id="UP001153076"/>
    </source>
</evidence>
<evidence type="ECO:0000259" key="1">
    <source>
        <dbReference type="Pfam" id="PF03372"/>
    </source>
</evidence>
<dbReference type="InterPro" id="IPR036691">
    <property type="entry name" value="Endo/exonu/phosph_ase_sf"/>
</dbReference>
<sequence length="552" mass="64716">MNRVCANWHWVHNANSSEKGRIIVSWKPSKYQFSTILKTDQLVHGEVYHLPTSKRFYLTIVYGRNYEDQRLPMWGDLRDIASSMDDPWCVLGDFNAVMHMGDRIGGLDVTEGETRDFVTCVSQCGLQEFPHEGSFFTWTNKTIWSRIDRVFHNAVWYDIIDYTHVQFKSPGLSDHTPIILSFPHCPRPRATFQFCDMWVLDKGFREIVKISLSRLSSQNSRHQKLKTLQYFLLALQKPLMKLSRQKFADIFKQQAIARNALLNAQSHLQLDPSNQALHDKEAECRDHYLSINRSAVLLIKQQSKAKWIGLGDECTRVFMARIRQRKALTCIYQIRNQDDLRVEGFDAVSKIMTSYYNHLLGGKLRQRSKIDLQGYHWLQQAGDTPKWSKLVWSRVSIPRHAFTMWLFMQNRLPVLHKLHRYISELPDICPICNQNEETQEHLFFRCPYASNIWTSFCREWGMALHFNDMEAFTSSLCRLGGSRKLRYIKLALISAAIYLIWQARNTKIFKNKETSPQDILQDIKRQITYRFLQLQKHTRGPNACIDFLLQGP</sequence>
<dbReference type="EMBL" id="JAKOGI010000217">
    <property type="protein sequence ID" value="KAJ8439478.1"/>
    <property type="molecule type" value="Genomic_DNA"/>
</dbReference>
<dbReference type="OrthoDB" id="10265969at2759"/>
<dbReference type="SUPFAM" id="SSF56219">
    <property type="entry name" value="DNase I-like"/>
    <property type="match status" value="1"/>
</dbReference>
<evidence type="ECO:0000313" key="3">
    <source>
        <dbReference type="EMBL" id="KAJ8439478.1"/>
    </source>
</evidence>
<accession>A0A9Q1K9W8</accession>